<keyword evidence="1" id="KW-0812">Transmembrane</keyword>
<comment type="caution">
    <text evidence="2">The sequence shown here is derived from an EMBL/GenBank/DDBJ whole genome shotgun (WGS) entry which is preliminary data.</text>
</comment>
<accession>A0A7C5REG0</accession>
<evidence type="ECO:0000256" key="1">
    <source>
        <dbReference type="SAM" id="Phobius"/>
    </source>
</evidence>
<dbReference type="GO" id="GO:0016787">
    <property type="term" value="F:hydrolase activity"/>
    <property type="evidence" value="ECO:0007669"/>
    <property type="project" value="UniProtKB-KW"/>
</dbReference>
<reference evidence="2" key="1">
    <citation type="journal article" date="2020" name="mSystems">
        <title>Genome- and Community-Level Interaction Insights into Carbon Utilization and Element Cycling Functions of Hydrothermarchaeota in Hydrothermal Sediment.</title>
        <authorList>
            <person name="Zhou Z."/>
            <person name="Liu Y."/>
            <person name="Xu W."/>
            <person name="Pan J."/>
            <person name="Luo Z.H."/>
            <person name="Li M."/>
        </authorList>
    </citation>
    <scope>NUCLEOTIDE SEQUENCE [LARGE SCALE GENOMIC DNA]</scope>
    <source>
        <strain evidence="2">SpSt-1071</strain>
    </source>
</reference>
<proteinExistence type="predicted"/>
<name>A0A7C5REG0_9DEIN</name>
<dbReference type="Pfam" id="PF09988">
    <property type="entry name" value="DUF2227"/>
    <property type="match status" value="1"/>
</dbReference>
<sequence>MDGLRHEAYTLTTLGLLTLPLLSAQEVHLAASFLTGGTIGTLLLSPDLDVPESRASRRWGPLSILWAPYRMLHPHRGASHSYFYGPFSRLIYAGMLLLGGAVLLGHGSWFLEAMREVAREGHRELLSALGGYLFSQWAHLWQDGIRPWRKRGGKWVFNRLWR</sequence>
<protein>
    <submittedName>
        <fullName evidence="2">Hydrolase</fullName>
    </submittedName>
</protein>
<feature type="transmembrane region" description="Helical" evidence="1">
    <location>
        <begin position="90"/>
        <end position="111"/>
    </location>
</feature>
<dbReference type="InterPro" id="IPR019250">
    <property type="entry name" value="DUF2227_metal-bd"/>
</dbReference>
<dbReference type="PANTHER" id="PTHR39085:SF1">
    <property type="entry name" value="SLL0924 PROTEIN"/>
    <property type="match status" value="1"/>
</dbReference>
<keyword evidence="2" id="KW-0378">Hydrolase</keyword>
<gene>
    <name evidence="2" type="ORF">ENM28_04675</name>
</gene>
<organism evidence="2">
    <name type="scientific">Thermus caliditerrae</name>
    <dbReference type="NCBI Taxonomy" id="1330700"/>
    <lineage>
        <taxon>Bacteria</taxon>
        <taxon>Thermotogati</taxon>
        <taxon>Deinococcota</taxon>
        <taxon>Deinococci</taxon>
        <taxon>Thermales</taxon>
        <taxon>Thermaceae</taxon>
        <taxon>Thermus</taxon>
    </lineage>
</organism>
<dbReference type="EMBL" id="DRXE01000179">
    <property type="protein sequence ID" value="HHM67998.1"/>
    <property type="molecule type" value="Genomic_DNA"/>
</dbReference>
<evidence type="ECO:0000313" key="2">
    <source>
        <dbReference type="EMBL" id="HHM67998.1"/>
    </source>
</evidence>
<keyword evidence="1" id="KW-1133">Transmembrane helix</keyword>
<dbReference type="PANTHER" id="PTHR39085">
    <property type="entry name" value="SLL0924 PROTEIN"/>
    <property type="match status" value="1"/>
</dbReference>
<keyword evidence="1" id="KW-0472">Membrane</keyword>
<dbReference type="AlphaFoldDB" id="A0A7C5REG0"/>